<dbReference type="Proteomes" id="UP001139887">
    <property type="component" value="Unassembled WGS sequence"/>
</dbReference>
<comment type="caution">
    <text evidence="1">The sequence shown here is derived from an EMBL/GenBank/DDBJ whole genome shotgun (WGS) entry which is preliminary data.</text>
</comment>
<evidence type="ECO:0000313" key="2">
    <source>
        <dbReference type="Proteomes" id="UP001139887"/>
    </source>
</evidence>
<dbReference type="AlphaFoldDB" id="A0A9W8I687"/>
<gene>
    <name evidence="1" type="ORF">IWW36_006194</name>
</gene>
<dbReference type="EMBL" id="JANBUW010002103">
    <property type="protein sequence ID" value="KAJ2841633.1"/>
    <property type="molecule type" value="Genomic_DNA"/>
</dbReference>
<evidence type="ECO:0000313" key="1">
    <source>
        <dbReference type="EMBL" id="KAJ2841633.1"/>
    </source>
</evidence>
<dbReference type="OrthoDB" id="515401at2759"/>
<feature type="non-terminal residue" evidence="1">
    <location>
        <position position="161"/>
    </location>
</feature>
<organism evidence="1 2">
    <name type="scientific">Coemansia brasiliensis</name>
    <dbReference type="NCBI Taxonomy" id="2650707"/>
    <lineage>
        <taxon>Eukaryota</taxon>
        <taxon>Fungi</taxon>
        <taxon>Fungi incertae sedis</taxon>
        <taxon>Zoopagomycota</taxon>
        <taxon>Kickxellomycotina</taxon>
        <taxon>Kickxellomycetes</taxon>
        <taxon>Kickxellales</taxon>
        <taxon>Kickxellaceae</taxon>
        <taxon>Coemansia</taxon>
    </lineage>
</organism>
<accession>A0A9W8I687</accession>
<protein>
    <submittedName>
        <fullName evidence="1">Uncharacterized protein</fullName>
    </submittedName>
</protein>
<keyword evidence="2" id="KW-1185">Reference proteome</keyword>
<sequence>MLNPTSSSQDENGVSLPFISSNVNEQSMFTFAAPPALGSMEQTPENTLSPYSSSTNLSNMIDQLHIQSPHLSAQPSQAGALSTEYSVEPAQQYGFGQMLNQQPIINQGEAHHQFWTPAPTTSLVPNMLYTSVPTQVIPALSFHETSALPVDSSQPEKQNQL</sequence>
<reference evidence="1" key="1">
    <citation type="submission" date="2022-07" db="EMBL/GenBank/DDBJ databases">
        <title>Phylogenomic reconstructions and comparative analyses of Kickxellomycotina fungi.</title>
        <authorList>
            <person name="Reynolds N.K."/>
            <person name="Stajich J.E."/>
            <person name="Barry K."/>
            <person name="Grigoriev I.V."/>
            <person name="Crous P."/>
            <person name="Smith M.E."/>
        </authorList>
    </citation>
    <scope>NUCLEOTIDE SEQUENCE</scope>
    <source>
        <strain evidence="1">NRRL 1566</strain>
    </source>
</reference>
<name>A0A9W8I687_9FUNG</name>
<proteinExistence type="predicted"/>